<organism evidence="2 3">
    <name type="scientific">Rotaria magnacalcarata</name>
    <dbReference type="NCBI Taxonomy" id="392030"/>
    <lineage>
        <taxon>Eukaryota</taxon>
        <taxon>Metazoa</taxon>
        <taxon>Spiralia</taxon>
        <taxon>Gnathifera</taxon>
        <taxon>Rotifera</taxon>
        <taxon>Eurotatoria</taxon>
        <taxon>Bdelloidea</taxon>
        <taxon>Philodinida</taxon>
        <taxon>Philodinidae</taxon>
        <taxon>Rotaria</taxon>
    </lineage>
</organism>
<sequence length="148" mass="16920">VENLRINPVRKFARSEIHQIRTITYDIPAKHPLPILNPINAEFLSEGDRSAVALAFFLMKLDYVIESLFSTATRPTLVFDDPITSFDSHRRDATIEIIRDLSFNDSILQAIVLSHYAHILNDLLISVNKKQENDDIKTVTTAEFEIKI</sequence>
<evidence type="ECO:0000259" key="1">
    <source>
        <dbReference type="Pfam" id="PF13166"/>
    </source>
</evidence>
<protein>
    <recommendedName>
        <fullName evidence="1">Protein CR006 P-loop domain-containing protein</fullName>
    </recommendedName>
</protein>
<dbReference type="InterPro" id="IPR027417">
    <property type="entry name" value="P-loop_NTPase"/>
</dbReference>
<dbReference type="EMBL" id="CAJOBH010070841">
    <property type="protein sequence ID" value="CAF4471104.1"/>
    <property type="molecule type" value="Genomic_DNA"/>
</dbReference>
<dbReference type="Pfam" id="PF13166">
    <property type="entry name" value="AAA_13"/>
    <property type="match status" value="1"/>
</dbReference>
<gene>
    <name evidence="2" type="ORF">BYL167_LOCUS34669</name>
</gene>
<proteinExistence type="predicted"/>
<dbReference type="Gene3D" id="3.40.50.300">
    <property type="entry name" value="P-loop containing nucleotide triphosphate hydrolases"/>
    <property type="match status" value="1"/>
</dbReference>
<name>A0A8S2X214_9BILA</name>
<dbReference type="InterPro" id="IPR026866">
    <property type="entry name" value="CR006_AAA"/>
</dbReference>
<evidence type="ECO:0000313" key="2">
    <source>
        <dbReference type="EMBL" id="CAF4471104.1"/>
    </source>
</evidence>
<feature type="domain" description="Protein CR006 P-loop" evidence="1">
    <location>
        <begin position="41"/>
        <end position="134"/>
    </location>
</feature>
<reference evidence="2" key="1">
    <citation type="submission" date="2021-02" db="EMBL/GenBank/DDBJ databases">
        <authorList>
            <person name="Nowell W R."/>
        </authorList>
    </citation>
    <scope>NUCLEOTIDE SEQUENCE</scope>
</reference>
<accession>A0A8S2X214</accession>
<dbReference type="Proteomes" id="UP000681967">
    <property type="component" value="Unassembled WGS sequence"/>
</dbReference>
<dbReference type="AlphaFoldDB" id="A0A8S2X214"/>
<evidence type="ECO:0000313" key="3">
    <source>
        <dbReference type="Proteomes" id="UP000681967"/>
    </source>
</evidence>
<dbReference type="SUPFAM" id="SSF52540">
    <property type="entry name" value="P-loop containing nucleoside triphosphate hydrolases"/>
    <property type="match status" value="1"/>
</dbReference>
<comment type="caution">
    <text evidence="2">The sequence shown here is derived from an EMBL/GenBank/DDBJ whole genome shotgun (WGS) entry which is preliminary data.</text>
</comment>
<feature type="non-terminal residue" evidence="2">
    <location>
        <position position="1"/>
    </location>
</feature>